<keyword evidence="3 6" id="KW-0812">Transmembrane</keyword>
<feature type="domain" description="VTT" evidence="7">
    <location>
        <begin position="30"/>
        <end position="159"/>
    </location>
</feature>
<evidence type="ECO:0000256" key="2">
    <source>
        <dbReference type="ARBA" id="ARBA00022475"/>
    </source>
</evidence>
<dbReference type="InterPro" id="IPR032816">
    <property type="entry name" value="VTT_dom"/>
</dbReference>
<dbReference type="Pfam" id="PF09335">
    <property type="entry name" value="VTT_dom"/>
    <property type="match status" value="1"/>
</dbReference>
<keyword evidence="5 6" id="KW-0472">Membrane</keyword>
<keyword evidence="9" id="KW-1185">Reference proteome</keyword>
<dbReference type="RefSeq" id="WP_184306818.1">
    <property type="nucleotide sequence ID" value="NZ_JACHXU010000017.1"/>
</dbReference>
<feature type="transmembrane region" description="Helical" evidence="6">
    <location>
        <begin position="140"/>
        <end position="161"/>
    </location>
</feature>
<feature type="transmembrane region" description="Helical" evidence="6">
    <location>
        <begin position="50"/>
        <end position="72"/>
    </location>
</feature>
<feature type="transmembrane region" description="Helical" evidence="6">
    <location>
        <begin position="173"/>
        <end position="190"/>
    </location>
</feature>
<organism evidence="8 9">
    <name type="scientific">Aporhodopirellula rubra</name>
    <dbReference type="NCBI Taxonomy" id="980271"/>
    <lineage>
        <taxon>Bacteria</taxon>
        <taxon>Pseudomonadati</taxon>
        <taxon>Planctomycetota</taxon>
        <taxon>Planctomycetia</taxon>
        <taxon>Pirellulales</taxon>
        <taxon>Pirellulaceae</taxon>
        <taxon>Aporhodopirellula</taxon>
    </lineage>
</organism>
<dbReference type="Proteomes" id="UP000536179">
    <property type="component" value="Unassembled WGS sequence"/>
</dbReference>
<name>A0A7W5E207_9BACT</name>
<evidence type="ECO:0000256" key="5">
    <source>
        <dbReference type="ARBA" id="ARBA00023136"/>
    </source>
</evidence>
<evidence type="ECO:0000256" key="6">
    <source>
        <dbReference type="SAM" id="Phobius"/>
    </source>
</evidence>
<evidence type="ECO:0000313" key="8">
    <source>
        <dbReference type="EMBL" id="MBB3208666.1"/>
    </source>
</evidence>
<gene>
    <name evidence="8" type="ORF">FHS27_004498</name>
</gene>
<dbReference type="EMBL" id="JACHXU010000017">
    <property type="protein sequence ID" value="MBB3208666.1"/>
    <property type="molecule type" value="Genomic_DNA"/>
</dbReference>
<evidence type="ECO:0000256" key="3">
    <source>
        <dbReference type="ARBA" id="ARBA00022692"/>
    </source>
</evidence>
<feature type="transmembrane region" description="Helical" evidence="6">
    <location>
        <begin position="12"/>
        <end position="30"/>
    </location>
</feature>
<dbReference type="AlphaFoldDB" id="A0A7W5E207"/>
<evidence type="ECO:0000259" key="7">
    <source>
        <dbReference type="Pfam" id="PF09335"/>
    </source>
</evidence>
<proteinExistence type="predicted"/>
<comment type="caution">
    <text evidence="8">The sequence shown here is derived from an EMBL/GenBank/DDBJ whole genome shotgun (WGS) entry which is preliminary data.</text>
</comment>
<dbReference type="PANTHER" id="PTHR42709:SF6">
    <property type="entry name" value="UNDECAPRENYL PHOSPHATE TRANSPORTER A"/>
    <property type="match status" value="1"/>
</dbReference>
<sequence>MTEWIKGFLEQFGSVGVGVLMLVENIFPPIPSEVVMPWAGYAVSQGETSFVAVVLAGSIGSFIGAMAWYYVARWIGKPRLQRWIEGHGAWLTITPRDLDRVDESFESWGATAVLICRMIPGVRTLISVPAGFADMPVGRFSLFTAIGTVLWTALLAGLGWWLGDQYSNLAKPLGWVSTGVIVLMFGWWIWRLIAQRLTSQQAT</sequence>
<dbReference type="GO" id="GO:0005886">
    <property type="term" value="C:plasma membrane"/>
    <property type="evidence" value="ECO:0007669"/>
    <property type="project" value="UniProtKB-SubCell"/>
</dbReference>
<accession>A0A7W5E207</accession>
<evidence type="ECO:0000256" key="4">
    <source>
        <dbReference type="ARBA" id="ARBA00022989"/>
    </source>
</evidence>
<evidence type="ECO:0000313" key="9">
    <source>
        <dbReference type="Proteomes" id="UP000536179"/>
    </source>
</evidence>
<comment type="subcellular location">
    <subcellularLocation>
        <location evidence="1">Cell membrane</location>
        <topology evidence="1">Multi-pass membrane protein</topology>
    </subcellularLocation>
</comment>
<reference evidence="8 9" key="1">
    <citation type="submission" date="2020-08" db="EMBL/GenBank/DDBJ databases">
        <title>Genomic Encyclopedia of Type Strains, Phase III (KMG-III): the genomes of soil and plant-associated and newly described type strains.</title>
        <authorList>
            <person name="Whitman W."/>
        </authorList>
    </citation>
    <scope>NUCLEOTIDE SEQUENCE [LARGE SCALE GENOMIC DNA]</scope>
    <source>
        <strain evidence="8 9">CECT 8075</strain>
    </source>
</reference>
<evidence type="ECO:0000256" key="1">
    <source>
        <dbReference type="ARBA" id="ARBA00004651"/>
    </source>
</evidence>
<dbReference type="PANTHER" id="PTHR42709">
    <property type="entry name" value="ALKALINE PHOSPHATASE LIKE PROTEIN"/>
    <property type="match status" value="1"/>
</dbReference>
<dbReference type="InterPro" id="IPR051311">
    <property type="entry name" value="DedA_domain"/>
</dbReference>
<keyword evidence="2" id="KW-1003">Cell membrane</keyword>
<protein>
    <submittedName>
        <fullName evidence="8">Membrane protein DedA with SNARE-associated domain</fullName>
    </submittedName>
</protein>
<keyword evidence="4 6" id="KW-1133">Transmembrane helix</keyword>